<name>A0ABR4PGA6_9HELO</name>
<dbReference type="Proteomes" id="UP001629113">
    <property type="component" value="Unassembled WGS sequence"/>
</dbReference>
<keyword evidence="11 15" id="KW-0472">Membrane</keyword>
<dbReference type="EMBL" id="JBFCZG010000005">
    <property type="protein sequence ID" value="KAL3422334.1"/>
    <property type="molecule type" value="Genomic_DNA"/>
</dbReference>
<feature type="transmembrane region" description="Helical" evidence="15">
    <location>
        <begin position="221"/>
        <end position="240"/>
    </location>
</feature>
<dbReference type="InterPro" id="IPR013130">
    <property type="entry name" value="Fe3_Rdtase_TM_dom"/>
</dbReference>
<comment type="subcellular location">
    <subcellularLocation>
        <location evidence="1">Cell membrane</location>
        <topology evidence="1">Multi-pass membrane protein</topology>
    </subcellularLocation>
</comment>
<dbReference type="PANTHER" id="PTHR32361">
    <property type="entry name" value="FERRIC/CUPRIC REDUCTASE TRANSMEMBRANE COMPONENT"/>
    <property type="match status" value="1"/>
</dbReference>
<evidence type="ECO:0000256" key="5">
    <source>
        <dbReference type="ARBA" id="ARBA00022475"/>
    </source>
</evidence>
<keyword evidence="6 15" id="KW-0812">Transmembrane</keyword>
<keyword evidence="12" id="KW-0325">Glycoprotein</keyword>
<keyword evidence="9" id="KW-0560">Oxidoreductase</keyword>
<evidence type="ECO:0000256" key="4">
    <source>
        <dbReference type="ARBA" id="ARBA00022448"/>
    </source>
</evidence>
<dbReference type="Pfam" id="PF08030">
    <property type="entry name" value="NAD_binding_6"/>
    <property type="match status" value="1"/>
</dbReference>
<dbReference type="EC" id="1.16.1.9" evidence="3"/>
<evidence type="ECO:0000256" key="2">
    <source>
        <dbReference type="ARBA" id="ARBA00006278"/>
    </source>
</evidence>
<dbReference type="Pfam" id="PF08022">
    <property type="entry name" value="FAD_binding_8"/>
    <property type="match status" value="1"/>
</dbReference>
<organism evidence="17 18">
    <name type="scientific">Phlyctema vagabunda</name>
    <dbReference type="NCBI Taxonomy" id="108571"/>
    <lineage>
        <taxon>Eukaryota</taxon>
        <taxon>Fungi</taxon>
        <taxon>Dikarya</taxon>
        <taxon>Ascomycota</taxon>
        <taxon>Pezizomycotina</taxon>
        <taxon>Leotiomycetes</taxon>
        <taxon>Helotiales</taxon>
        <taxon>Dermateaceae</taxon>
        <taxon>Phlyctema</taxon>
    </lineage>
</organism>
<evidence type="ECO:0000259" key="16">
    <source>
        <dbReference type="PROSITE" id="PS51384"/>
    </source>
</evidence>
<feature type="transmembrane region" description="Helical" evidence="15">
    <location>
        <begin position="32"/>
        <end position="56"/>
    </location>
</feature>
<evidence type="ECO:0000256" key="6">
    <source>
        <dbReference type="ARBA" id="ARBA00022692"/>
    </source>
</evidence>
<keyword evidence="4" id="KW-0813">Transport</keyword>
<reference evidence="17 18" key="1">
    <citation type="submission" date="2024-06" db="EMBL/GenBank/DDBJ databases">
        <title>Complete genome of Phlyctema vagabunda strain 19-DSS-EL-015.</title>
        <authorList>
            <person name="Fiorenzani C."/>
        </authorList>
    </citation>
    <scope>NUCLEOTIDE SEQUENCE [LARGE SCALE GENOMIC DNA]</scope>
    <source>
        <strain evidence="17 18">19-DSS-EL-015</strain>
    </source>
</reference>
<evidence type="ECO:0000256" key="8">
    <source>
        <dbReference type="ARBA" id="ARBA00022989"/>
    </source>
</evidence>
<evidence type="ECO:0000256" key="3">
    <source>
        <dbReference type="ARBA" id="ARBA00012668"/>
    </source>
</evidence>
<dbReference type="SUPFAM" id="SSF52343">
    <property type="entry name" value="Ferredoxin reductase-like, C-terminal NADP-linked domain"/>
    <property type="match status" value="1"/>
</dbReference>
<feature type="transmembrane region" description="Helical" evidence="15">
    <location>
        <begin position="104"/>
        <end position="129"/>
    </location>
</feature>
<feature type="domain" description="FAD-binding FR-type" evidence="16">
    <location>
        <begin position="305"/>
        <end position="414"/>
    </location>
</feature>
<evidence type="ECO:0000313" key="18">
    <source>
        <dbReference type="Proteomes" id="UP001629113"/>
    </source>
</evidence>
<comment type="similarity">
    <text evidence="2">Belongs to the ferric reductase (FRE) family.</text>
</comment>
<evidence type="ECO:0000256" key="10">
    <source>
        <dbReference type="ARBA" id="ARBA00023065"/>
    </source>
</evidence>
<sequence>MDMSLEKRHSHHSMETMSMGAGVPGLRHMQKVFWAFIGTAIAVAVVANVINMIIYYQRLSSASRRTPNPAKPKSLFFQTHATLSAVVRESGYYSAKFSIRKFNFYLPPMGPVLIMVAYIVLIVVCSLYGFNTSSVLDWEDIGYRTGFIAIAQIPLIVLLAGKRNIIGLIVGVGYERLNWLHRWVARALLFTILIHMGYWMTVWGKYDYIMVKMRTDYLTRIGMAAFGVLVWLVLSSVAPIRGLSYEFFVIQHVISYLGFLVAVFYHVPEENRIFVWLPLAFWAFDRAVRTGYLFYNNAGILHKDSNGLLACKATFEPLDSSHTRVTIANPPVAWTAGQHMFLACHALAPLTSHPFTIASLPEDEKMEFIICAKKGGTKKFFSYASKAFPTLPTSNKKDGRSVILDGPYSRIRPLRQFDSLIFIAGSTGATFTTPLLRDVVQQWTNSGSTPRFGPASGAVTRHIRFIWVIKRSASASWFAAQLEKVQSDVEELRNRGHDVAVEISIYVTCDDTLTSAQSSIKEGKNPEARHSNTSSMSNEKNEIKSEVLSRSSSLRSEKGCCCTRVVDEDIDAVTAPCSCAGPRAGPGSSQPSPRQPPYNTFTGRPNIPNIIRRTAELALGEMAIVVCGPPGLVQSTRNAAVGVSDERAVHKGTGAQGIYVHAEMFGYA</sequence>
<comment type="catalytic activity">
    <reaction evidence="13">
        <text>2 a Fe(II)-siderophore + NADP(+) + H(+) = 2 a Fe(III)-siderophore + NADPH</text>
        <dbReference type="Rhea" id="RHEA:28795"/>
        <dbReference type="Rhea" id="RHEA-COMP:11342"/>
        <dbReference type="Rhea" id="RHEA-COMP:11344"/>
        <dbReference type="ChEBI" id="CHEBI:15378"/>
        <dbReference type="ChEBI" id="CHEBI:29033"/>
        <dbReference type="ChEBI" id="CHEBI:29034"/>
        <dbReference type="ChEBI" id="CHEBI:57783"/>
        <dbReference type="ChEBI" id="CHEBI:58349"/>
        <dbReference type="EC" id="1.16.1.9"/>
    </reaction>
</comment>
<dbReference type="CDD" id="cd06186">
    <property type="entry name" value="NOX_Duox_like_FAD_NADP"/>
    <property type="match status" value="1"/>
</dbReference>
<feature type="compositionally biased region" description="Basic and acidic residues" evidence="14">
    <location>
        <begin position="521"/>
        <end position="530"/>
    </location>
</feature>
<keyword evidence="8 15" id="KW-1133">Transmembrane helix</keyword>
<dbReference type="SFLD" id="SFLDS00052">
    <property type="entry name" value="Ferric_Reductase_Domain"/>
    <property type="match status" value="1"/>
</dbReference>
<evidence type="ECO:0000256" key="7">
    <source>
        <dbReference type="ARBA" id="ARBA00022982"/>
    </source>
</evidence>
<feature type="compositionally biased region" description="Low complexity" evidence="14">
    <location>
        <begin position="581"/>
        <end position="592"/>
    </location>
</feature>
<dbReference type="SUPFAM" id="SSF63380">
    <property type="entry name" value="Riboflavin synthase domain-like"/>
    <property type="match status" value="1"/>
</dbReference>
<feature type="region of interest" description="Disordered" evidence="14">
    <location>
        <begin position="581"/>
        <end position="605"/>
    </location>
</feature>
<keyword evidence="5" id="KW-1003">Cell membrane</keyword>
<evidence type="ECO:0000256" key="14">
    <source>
        <dbReference type="SAM" id="MobiDB-lite"/>
    </source>
</evidence>
<evidence type="ECO:0000256" key="9">
    <source>
        <dbReference type="ARBA" id="ARBA00023002"/>
    </source>
</evidence>
<dbReference type="PROSITE" id="PS51384">
    <property type="entry name" value="FAD_FR"/>
    <property type="match status" value="1"/>
</dbReference>
<evidence type="ECO:0000256" key="11">
    <source>
        <dbReference type="ARBA" id="ARBA00023136"/>
    </source>
</evidence>
<protein>
    <recommendedName>
        <fullName evidence="3">ferric-chelate reductase (NADPH)</fullName>
        <ecNumber evidence="3">1.16.1.9</ecNumber>
    </recommendedName>
</protein>
<evidence type="ECO:0000256" key="13">
    <source>
        <dbReference type="ARBA" id="ARBA00048483"/>
    </source>
</evidence>
<dbReference type="PANTHER" id="PTHR32361:SF9">
    <property type="entry name" value="FERRIC REDUCTASE TRANSMEMBRANE COMPONENT 3-RELATED"/>
    <property type="match status" value="1"/>
</dbReference>
<keyword evidence="7" id="KW-0249">Electron transport</keyword>
<dbReference type="InterPro" id="IPR051410">
    <property type="entry name" value="Ferric/Cupric_Reductase"/>
</dbReference>
<evidence type="ECO:0000256" key="1">
    <source>
        <dbReference type="ARBA" id="ARBA00004651"/>
    </source>
</evidence>
<dbReference type="Gene3D" id="3.40.50.80">
    <property type="entry name" value="Nucleotide-binding domain of ferredoxin-NADP reductase (FNR) module"/>
    <property type="match status" value="1"/>
</dbReference>
<feature type="transmembrane region" description="Helical" evidence="15">
    <location>
        <begin position="141"/>
        <end position="162"/>
    </location>
</feature>
<feature type="region of interest" description="Disordered" evidence="14">
    <location>
        <begin position="517"/>
        <end position="548"/>
    </location>
</feature>
<dbReference type="InterPro" id="IPR017927">
    <property type="entry name" value="FAD-bd_FR_type"/>
</dbReference>
<accession>A0ABR4PGA6</accession>
<dbReference type="InterPro" id="IPR017938">
    <property type="entry name" value="Riboflavin_synthase-like_b-brl"/>
</dbReference>
<keyword evidence="18" id="KW-1185">Reference proteome</keyword>
<feature type="transmembrane region" description="Helical" evidence="15">
    <location>
        <begin position="247"/>
        <end position="267"/>
    </location>
</feature>
<evidence type="ECO:0000256" key="12">
    <source>
        <dbReference type="ARBA" id="ARBA00023180"/>
    </source>
</evidence>
<dbReference type="InterPro" id="IPR039261">
    <property type="entry name" value="FNR_nucleotide-bd"/>
</dbReference>
<gene>
    <name evidence="17" type="ORF">PVAG01_06491</name>
</gene>
<dbReference type="InterPro" id="IPR013121">
    <property type="entry name" value="Fe_red_NAD-bd_6"/>
</dbReference>
<evidence type="ECO:0000256" key="15">
    <source>
        <dbReference type="SAM" id="Phobius"/>
    </source>
</evidence>
<feature type="transmembrane region" description="Helical" evidence="15">
    <location>
        <begin position="183"/>
        <end position="201"/>
    </location>
</feature>
<dbReference type="InterPro" id="IPR013112">
    <property type="entry name" value="FAD-bd_8"/>
</dbReference>
<comment type="caution">
    <text evidence="17">The sequence shown here is derived from an EMBL/GenBank/DDBJ whole genome shotgun (WGS) entry which is preliminary data.</text>
</comment>
<dbReference type="SFLD" id="SFLDG01168">
    <property type="entry name" value="Ferric_reductase_subgroup_(FRE"/>
    <property type="match status" value="1"/>
</dbReference>
<evidence type="ECO:0000313" key="17">
    <source>
        <dbReference type="EMBL" id="KAL3422334.1"/>
    </source>
</evidence>
<dbReference type="Pfam" id="PF01794">
    <property type="entry name" value="Ferric_reduct"/>
    <property type="match status" value="1"/>
</dbReference>
<keyword evidence="10" id="KW-0406">Ion transport</keyword>
<proteinExistence type="inferred from homology"/>